<dbReference type="InterPro" id="IPR029058">
    <property type="entry name" value="AB_hydrolase_fold"/>
</dbReference>
<evidence type="ECO:0000259" key="1">
    <source>
        <dbReference type="Pfam" id="PF00561"/>
    </source>
</evidence>
<organism evidence="2 3">
    <name type="scientific">Microbulbifer spongiae</name>
    <dbReference type="NCBI Taxonomy" id="2944933"/>
    <lineage>
        <taxon>Bacteria</taxon>
        <taxon>Pseudomonadati</taxon>
        <taxon>Pseudomonadota</taxon>
        <taxon>Gammaproteobacteria</taxon>
        <taxon>Cellvibrionales</taxon>
        <taxon>Microbulbiferaceae</taxon>
        <taxon>Microbulbifer</taxon>
    </lineage>
</organism>
<dbReference type="PANTHER" id="PTHR43798:SF33">
    <property type="entry name" value="HYDROLASE, PUTATIVE (AFU_ORTHOLOGUE AFUA_2G14860)-RELATED"/>
    <property type="match status" value="1"/>
</dbReference>
<gene>
    <name evidence="2" type="ORF">M8T91_14355</name>
</gene>
<feature type="domain" description="AB hydrolase-1" evidence="1">
    <location>
        <begin position="28"/>
        <end position="150"/>
    </location>
</feature>
<dbReference type="InterPro" id="IPR000073">
    <property type="entry name" value="AB_hydrolase_1"/>
</dbReference>
<dbReference type="Gene3D" id="3.40.50.1820">
    <property type="entry name" value="alpha/beta hydrolase"/>
    <property type="match status" value="1"/>
</dbReference>
<reference evidence="2 3" key="1">
    <citation type="submission" date="2022-05" db="EMBL/GenBank/DDBJ databases">
        <title>Microbulbifer sp. nov., isolated from sponge.</title>
        <authorList>
            <person name="Gao L."/>
        </authorList>
    </citation>
    <scope>NUCLEOTIDE SEQUENCE [LARGE SCALE GENOMIC DNA]</scope>
    <source>
        <strain evidence="2 3">MI-G</strain>
    </source>
</reference>
<dbReference type="EMBL" id="CP098023">
    <property type="protein sequence ID" value="WKD49068.1"/>
    <property type="molecule type" value="Genomic_DNA"/>
</dbReference>
<dbReference type="SUPFAM" id="SSF53474">
    <property type="entry name" value="alpha/beta-Hydrolases"/>
    <property type="match status" value="1"/>
</dbReference>
<dbReference type="PANTHER" id="PTHR43798">
    <property type="entry name" value="MONOACYLGLYCEROL LIPASE"/>
    <property type="match status" value="1"/>
</dbReference>
<dbReference type="Pfam" id="PF00561">
    <property type="entry name" value="Abhydrolase_1"/>
    <property type="match status" value="1"/>
</dbReference>
<keyword evidence="2" id="KW-0378">Hydrolase</keyword>
<dbReference type="InterPro" id="IPR050266">
    <property type="entry name" value="AB_hydrolase_sf"/>
</dbReference>
<dbReference type="PRINTS" id="PR00111">
    <property type="entry name" value="ABHYDROLASE"/>
</dbReference>
<name>A0ABY9EAE9_9GAMM</name>
<sequence>MNAFAPPRGSTAKVGEYDIHYLSYGEGPAVVFLHGSGLGASAYSNFKQNIDAVVNCGHRAVLIDMIGFGYSSKPADLDYTMKLFVTTVKAALDTIGIDRCSLVGNSLGGGVSIRLALDHPEMVQRLILMAPGAIEERETYFAMPGIAKMVSAFVEGPVSREGLRTVLESLVFHPKHITDELVEERFCILETQPKEVLLRMVIPSMGEQLSKLQCPVFGFWGQQDQMTPVSGATKFLNQVSECEFQIFSDCGHWVMVEYAERFNLALGIILTGA</sequence>
<evidence type="ECO:0000313" key="3">
    <source>
        <dbReference type="Proteomes" id="UP001321520"/>
    </source>
</evidence>
<protein>
    <submittedName>
        <fullName evidence="2">Alpha/beta fold hydrolase</fullName>
    </submittedName>
</protein>
<keyword evidence="3" id="KW-1185">Reference proteome</keyword>
<proteinExistence type="predicted"/>
<dbReference type="Proteomes" id="UP001321520">
    <property type="component" value="Chromosome"/>
</dbReference>
<evidence type="ECO:0000313" key="2">
    <source>
        <dbReference type="EMBL" id="WKD49068.1"/>
    </source>
</evidence>
<dbReference type="GO" id="GO:0016787">
    <property type="term" value="F:hydrolase activity"/>
    <property type="evidence" value="ECO:0007669"/>
    <property type="project" value="UniProtKB-KW"/>
</dbReference>
<accession>A0ABY9EAE9</accession>
<dbReference type="RefSeq" id="WP_301414854.1">
    <property type="nucleotide sequence ID" value="NZ_CP098023.1"/>
</dbReference>